<dbReference type="AlphaFoldDB" id="A0AAW3V0D4"/>
<name>A0AAW3V0D4_9BURK</name>
<proteinExistence type="predicted"/>
<dbReference type="RefSeq" id="WP_183800539.1">
    <property type="nucleotide sequence ID" value="NZ_JACIII010000013.1"/>
</dbReference>
<evidence type="ECO:0000313" key="1">
    <source>
        <dbReference type="EMBL" id="MBB6204268.1"/>
    </source>
</evidence>
<dbReference type="Proteomes" id="UP000518681">
    <property type="component" value="Unassembled WGS sequence"/>
</dbReference>
<protein>
    <submittedName>
        <fullName evidence="1">Uncharacterized protein</fullName>
    </submittedName>
</protein>
<evidence type="ECO:0000313" key="2">
    <source>
        <dbReference type="Proteomes" id="UP000518681"/>
    </source>
</evidence>
<organism evidence="1 2">
    <name type="scientific">Paraburkholderia fungorum</name>
    <dbReference type="NCBI Taxonomy" id="134537"/>
    <lineage>
        <taxon>Bacteria</taxon>
        <taxon>Pseudomonadati</taxon>
        <taxon>Pseudomonadota</taxon>
        <taxon>Betaproteobacteria</taxon>
        <taxon>Burkholderiales</taxon>
        <taxon>Burkholderiaceae</taxon>
        <taxon>Paraburkholderia</taxon>
    </lineage>
</organism>
<reference evidence="1 2" key="1">
    <citation type="submission" date="2020-08" db="EMBL/GenBank/DDBJ databases">
        <title>Genomic Encyclopedia of Type Strains, Phase IV (KMG-V): Genome sequencing to study the core and pangenomes of soil and plant-associated prokaryotes.</title>
        <authorList>
            <person name="Whitman W."/>
        </authorList>
    </citation>
    <scope>NUCLEOTIDE SEQUENCE [LARGE SCALE GENOMIC DNA]</scope>
    <source>
        <strain evidence="1 2">SEMIA 4013</strain>
    </source>
</reference>
<accession>A0AAW3V0D4</accession>
<sequence>MNLVNRLFRRDDGRVSRDDRATAEQIDEYVRLAGLIPQQGDAGRYKCGCGSANDVFVRPSYREPKYVEYALCHACLSRTVCCIAIGSVDAAPAPDMPSHLFPGCGSDGAEFTVTRGRKPSREEVSDMLYEAVLDSVVVEYDEMSGKGYFRVIDGEAPPVGAVIPLIAHAETEI</sequence>
<gene>
    <name evidence="1" type="ORF">GGD69_005162</name>
</gene>
<comment type="caution">
    <text evidence="1">The sequence shown here is derived from an EMBL/GenBank/DDBJ whole genome shotgun (WGS) entry which is preliminary data.</text>
</comment>
<dbReference type="EMBL" id="JACIIK010000009">
    <property type="protein sequence ID" value="MBB6204268.1"/>
    <property type="molecule type" value="Genomic_DNA"/>
</dbReference>